<evidence type="ECO:0000256" key="1">
    <source>
        <dbReference type="SAM" id="MobiDB-lite"/>
    </source>
</evidence>
<evidence type="ECO:0000313" key="3">
    <source>
        <dbReference type="Proteomes" id="UP000218231"/>
    </source>
</evidence>
<protein>
    <submittedName>
        <fullName evidence="2">Uncharacterized protein</fullName>
    </submittedName>
</protein>
<gene>
    <name evidence="2" type="ORF">WR25_19140</name>
</gene>
<accession>A0A2A2KPS0</accession>
<dbReference type="EMBL" id="LIAE01008004">
    <property type="protein sequence ID" value="PAV75932.1"/>
    <property type="molecule type" value="Genomic_DNA"/>
</dbReference>
<proteinExistence type="predicted"/>
<evidence type="ECO:0000313" key="2">
    <source>
        <dbReference type="EMBL" id="PAV75932.1"/>
    </source>
</evidence>
<feature type="region of interest" description="Disordered" evidence="1">
    <location>
        <begin position="54"/>
        <end position="77"/>
    </location>
</feature>
<dbReference type="Proteomes" id="UP000218231">
    <property type="component" value="Unassembled WGS sequence"/>
</dbReference>
<organism evidence="2 3">
    <name type="scientific">Diploscapter pachys</name>
    <dbReference type="NCBI Taxonomy" id="2018661"/>
    <lineage>
        <taxon>Eukaryota</taxon>
        <taxon>Metazoa</taxon>
        <taxon>Ecdysozoa</taxon>
        <taxon>Nematoda</taxon>
        <taxon>Chromadorea</taxon>
        <taxon>Rhabditida</taxon>
        <taxon>Rhabditina</taxon>
        <taxon>Rhabditomorpha</taxon>
        <taxon>Rhabditoidea</taxon>
        <taxon>Rhabditidae</taxon>
        <taxon>Diploscapter</taxon>
    </lineage>
</organism>
<feature type="compositionally biased region" description="Polar residues" evidence="1">
    <location>
        <begin position="10"/>
        <end position="25"/>
    </location>
</feature>
<name>A0A2A2KPS0_9BILA</name>
<sequence length="95" mass="10727">MTWRHLNPEFPSTSNSEAPTTTSTYRIPRTQRRTTAAVLTSDIAPIIASILSPRHQKMAEPETTNAMTDENGRPSCPVNAFTPYFKRTLSFRMVQ</sequence>
<dbReference type="AlphaFoldDB" id="A0A2A2KPS0"/>
<keyword evidence="3" id="KW-1185">Reference proteome</keyword>
<reference evidence="2 3" key="1">
    <citation type="journal article" date="2017" name="Curr. Biol.">
        <title>Genome architecture and evolution of a unichromosomal asexual nematode.</title>
        <authorList>
            <person name="Fradin H."/>
            <person name="Zegar C."/>
            <person name="Gutwein M."/>
            <person name="Lucas J."/>
            <person name="Kovtun M."/>
            <person name="Corcoran D."/>
            <person name="Baugh L.R."/>
            <person name="Kiontke K."/>
            <person name="Gunsalus K."/>
            <person name="Fitch D.H."/>
            <person name="Piano F."/>
        </authorList>
    </citation>
    <scope>NUCLEOTIDE SEQUENCE [LARGE SCALE GENOMIC DNA]</scope>
    <source>
        <strain evidence="2">PF1309</strain>
    </source>
</reference>
<comment type="caution">
    <text evidence="2">The sequence shown here is derived from an EMBL/GenBank/DDBJ whole genome shotgun (WGS) entry which is preliminary data.</text>
</comment>
<feature type="region of interest" description="Disordered" evidence="1">
    <location>
        <begin position="1"/>
        <end position="26"/>
    </location>
</feature>